<feature type="region of interest" description="Disordered" evidence="1">
    <location>
        <begin position="389"/>
        <end position="408"/>
    </location>
</feature>
<proteinExistence type="predicted"/>
<accession>A0A495JRN5</accession>
<dbReference type="OrthoDB" id="9809781at2"/>
<dbReference type="Proteomes" id="UP000277671">
    <property type="component" value="Unassembled WGS sequence"/>
</dbReference>
<dbReference type="Pfam" id="PF09992">
    <property type="entry name" value="NAGPA"/>
    <property type="match status" value="1"/>
</dbReference>
<reference evidence="4 5" key="1">
    <citation type="submission" date="2018-10" db="EMBL/GenBank/DDBJ databases">
        <title>Sequencing the genomes of 1000 actinobacteria strains.</title>
        <authorList>
            <person name="Klenk H.-P."/>
        </authorList>
    </citation>
    <scope>NUCLEOTIDE SEQUENCE [LARGE SCALE GENOMIC DNA]</scope>
    <source>
        <strain evidence="4 5">DSM 45175</strain>
    </source>
</reference>
<dbReference type="PANTHER" id="PTHR40446">
    <property type="entry name" value="N-ACETYLGLUCOSAMINE-1-PHOSPHODIESTER ALPHA-N-ACETYLGLUCOSAMINIDASE"/>
    <property type="match status" value="1"/>
</dbReference>
<evidence type="ECO:0000256" key="2">
    <source>
        <dbReference type="SAM" id="SignalP"/>
    </source>
</evidence>
<evidence type="ECO:0000259" key="3">
    <source>
        <dbReference type="Pfam" id="PF09992"/>
    </source>
</evidence>
<dbReference type="EMBL" id="RBKT01000001">
    <property type="protein sequence ID" value="RKR91024.1"/>
    <property type="molecule type" value="Genomic_DNA"/>
</dbReference>
<feature type="signal peptide" evidence="2">
    <location>
        <begin position="1"/>
        <end position="31"/>
    </location>
</feature>
<keyword evidence="5" id="KW-1185">Reference proteome</keyword>
<dbReference type="AlphaFoldDB" id="A0A495JRN5"/>
<gene>
    <name evidence="4" type="ORF">BDK92_5408</name>
</gene>
<protein>
    <submittedName>
        <fullName evidence="4">Uncharacterized protein DUF2233</fullName>
    </submittedName>
</protein>
<evidence type="ECO:0000313" key="4">
    <source>
        <dbReference type="EMBL" id="RKR91024.1"/>
    </source>
</evidence>
<feature type="compositionally biased region" description="Polar residues" evidence="1">
    <location>
        <begin position="398"/>
        <end position="407"/>
    </location>
</feature>
<sequence length="425" mass="43272">MRPPQLVRRPLALLLSLALATLVVPAGAAWAATPTGAATPTSTADGLVHYTGGELVAPGVTYLSFELDTPRGPAVGHVVTADLRQRKVVLDLLHPDAVAQRQVISTMTDEQGAVAGVNGDFFNISETHEGVEPTGSAVGPEIAGGEDLKAAVPNAQRFGPGLPAGTSTRDVFGVGINGSARVTSLTLRGEVRSRSGAVIPLRGLNQYALPVDGVGLFDSDWGSASRIRATCGSDTSRNDPCTDHTYEVTVHDGVVTSISRTPGSGAIPADTVVLVGREGGADQLDDLLPGDRVNVRRQALVTDDKPALTFAVGGFPILRSGQPLAGLDNSVAAVRTAAGTSADGRTVYLVALDGRSSVSTGLTVSELATLLRSFGADAAVNLDGGGSSTLAARHPGATTATVRNSPSGGVERAVANGIGVFIGRD</sequence>
<dbReference type="PANTHER" id="PTHR40446:SF2">
    <property type="entry name" value="N-ACETYLGLUCOSAMINE-1-PHOSPHODIESTER ALPHA-N-ACETYLGLUCOSAMINIDASE"/>
    <property type="match status" value="1"/>
</dbReference>
<name>A0A495JRN5_9ACTN</name>
<feature type="chain" id="PRO_5019770739" evidence="2">
    <location>
        <begin position="32"/>
        <end position="425"/>
    </location>
</feature>
<dbReference type="RefSeq" id="WP_121159195.1">
    <property type="nucleotide sequence ID" value="NZ_RBKT01000001.1"/>
</dbReference>
<keyword evidence="2" id="KW-0732">Signal</keyword>
<comment type="caution">
    <text evidence="4">The sequence shown here is derived from an EMBL/GenBank/DDBJ whole genome shotgun (WGS) entry which is preliminary data.</text>
</comment>
<feature type="domain" description="Phosphodiester glycosidase" evidence="3">
    <location>
        <begin position="245"/>
        <end position="421"/>
    </location>
</feature>
<evidence type="ECO:0000313" key="5">
    <source>
        <dbReference type="Proteomes" id="UP000277671"/>
    </source>
</evidence>
<evidence type="ECO:0000256" key="1">
    <source>
        <dbReference type="SAM" id="MobiDB-lite"/>
    </source>
</evidence>
<dbReference type="InterPro" id="IPR018711">
    <property type="entry name" value="NAGPA"/>
</dbReference>
<organism evidence="4 5">
    <name type="scientific">Micromonospora pisi</name>
    <dbReference type="NCBI Taxonomy" id="589240"/>
    <lineage>
        <taxon>Bacteria</taxon>
        <taxon>Bacillati</taxon>
        <taxon>Actinomycetota</taxon>
        <taxon>Actinomycetes</taxon>
        <taxon>Micromonosporales</taxon>
        <taxon>Micromonosporaceae</taxon>
        <taxon>Micromonospora</taxon>
    </lineage>
</organism>